<dbReference type="eggNOG" id="COG3568">
    <property type="taxonomic scope" value="Bacteria"/>
</dbReference>
<reference evidence="2 3" key="1">
    <citation type="journal article" date="2015" name="Biol. Direct">
        <title>Babela massiliensis, a representative of a widespread bacterial phylum with unusual adaptations to parasitism in amoebae.</title>
        <authorList>
            <person name="Pagnier I."/>
            <person name="Yutin N."/>
            <person name="Croce O."/>
            <person name="Makarova K.S."/>
            <person name="Wolf Y.I."/>
            <person name="Benamar S."/>
            <person name="Raoult D."/>
            <person name="Koonin E.V."/>
            <person name="La Scola B."/>
        </authorList>
    </citation>
    <scope>NUCLEOTIDE SEQUENCE [LARGE SCALE GENOMIC DNA]</scope>
    <source>
        <strain evidence="3">BABL1</strain>
    </source>
</reference>
<sequence length="336" mass="37771">MYKRKLLSLVCISIIMWNGQSFGAIEQKNTVKVLTLNTALLTVFFGQIDVNMRNNNSRATLMGKTIKDMSEKPDIIVFQEAFDSKALRNLLYKEVKDIYPHAFFDTRQNAYFGGGVDSGLAILSKYPIIRKFQKDFSCWAGIEALARKGIMGAEISVNGCPFYMFTAHFQAGVSKDWYIKLASNAKNWLAKLKLVDPRSCEGKDPDKLSSDDIVNMELHQAKKEIYSFVKDKNAPIVFAGDFNISRLRDTVNYEELLKTFPGALDTYINGSKKIKSSSWKGDKVAETETDRLDYVWLLNPSAISSAKSDIIDTFTSTMTDHLGVLGTIEFSCKSSK</sequence>
<dbReference type="Proteomes" id="UP000018769">
    <property type="component" value="Chromosome I"/>
</dbReference>
<dbReference type="HOGENOM" id="CLU_825587_0_0_7"/>
<evidence type="ECO:0000259" key="1">
    <source>
        <dbReference type="Pfam" id="PF03372"/>
    </source>
</evidence>
<evidence type="ECO:0000313" key="3">
    <source>
        <dbReference type="Proteomes" id="UP000018769"/>
    </source>
</evidence>
<proteinExistence type="predicted"/>
<dbReference type="PANTHER" id="PTHR16320:SF23">
    <property type="entry name" value="SPHINGOMYELINASE C 1"/>
    <property type="match status" value="1"/>
</dbReference>
<dbReference type="Gene3D" id="3.60.10.10">
    <property type="entry name" value="Endonuclease/exonuclease/phosphatase"/>
    <property type="match status" value="1"/>
</dbReference>
<dbReference type="InterPro" id="IPR036691">
    <property type="entry name" value="Endo/exonu/phosph_ase_sf"/>
</dbReference>
<dbReference type="KEGG" id="dpb:BABL1_gene_974"/>
<dbReference type="InterPro" id="IPR005135">
    <property type="entry name" value="Endo/exonuclease/phosphatase"/>
</dbReference>
<feature type="domain" description="Endonuclease/exonuclease/phosphatase" evidence="1">
    <location>
        <begin position="59"/>
        <end position="245"/>
    </location>
</feature>
<dbReference type="InterPro" id="IPR038772">
    <property type="entry name" value="Sph/SMPD2-like"/>
</dbReference>
<dbReference type="EMBL" id="HG793133">
    <property type="protein sequence ID" value="CDK30280.1"/>
    <property type="molecule type" value="Genomic_DNA"/>
</dbReference>
<name>V6DFC9_9BACT</name>
<gene>
    <name evidence="2" type="primary">sph</name>
    <name evidence="2" type="ORF">BABL1_gene_974</name>
</gene>
<evidence type="ECO:0000313" key="2">
    <source>
        <dbReference type="EMBL" id="CDK30280.1"/>
    </source>
</evidence>
<organism evidence="2 3">
    <name type="scientific">Candidatus Babela massiliensis</name>
    <dbReference type="NCBI Taxonomy" id="673862"/>
    <lineage>
        <taxon>Bacteria</taxon>
        <taxon>Candidatus Babelota</taxon>
        <taxon>Candidatus Babeliae</taxon>
        <taxon>Candidatus Babeliales</taxon>
        <taxon>Candidatus Babeliaceae</taxon>
        <taxon>Candidatus Babela</taxon>
    </lineage>
</organism>
<dbReference type="Pfam" id="PF03372">
    <property type="entry name" value="Exo_endo_phos"/>
    <property type="match status" value="1"/>
</dbReference>
<keyword evidence="2" id="KW-0378">Hydrolase</keyword>
<dbReference type="STRING" id="673862.BABL1_gene_974"/>
<protein>
    <submittedName>
        <fullName evidence="2">Sphingomyelinase metal-dependent hydrolase superfamily</fullName>
    </submittedName>
</protein>
<dbReference type="GO" id="GO:0004767">
    <property type="term" value="F:sphingomyelin phosphodiesterase activity"/>
    <property type="evidence" value="ECO:0007669"/>
    <property type="project" value="InterPro"/>
</dbReference>
<keyword evidence="3" id="KW-1185">Reference proteome</keyword>
<dbReference type="PANTHER" id="PTHR16320">
    <property type="entry name" value="SPHINGOMYELINASE FAMILY MEMBER"/>
    <property type="match status" value="1"/>
</dbReference>
<accession>V6DFC9</accession>
<dbReference type="RefSeq" id="WP_023791198.1">
    <property type="nucleotide sequence ID" value="NC_023003.1"/>
</dbReference>
<dbReference type="AlphaFoldDB" id="V6DFC9"/>
<dbReference type="OrthoDB" id="5447300at2"/>
<dbReference type="SUPFAM" id="SSF56219">
    <property type="entry name" value="DNase I-like"/>
    <property type="match status" value="1"/>
</dbReference>